<evidence type="ECO:0000313" key="3">
    <source>
        <dbReference type="EMBL" id="WAQ97969.1"/>
    </source>
</evidence>
<proteinExistence type="predicted"/>
<dbReference type="Pfam" id="PF16026">
    <property type="entry name" value="MIEAP"/>
    <property type="match status" value="1"/>
</dbReference>
<evidence type="ECO:0000259" key="2">
    <source>
        <dbReference type="Pfam" id="PF16026"/>
    </source>
</evidence>
<dbReference type="InterPro" id="IPR031981">
    <property type="entry name" value="MIEAP_C"/>
</dbReference>
<feature type="domain" description="Mitochondria-eating protein C-terminal" evidence="2">
    <location>
        <begin position="138"/>
        <end position="335"/>
    </location>
</feature>
<organism evidence="3 4">
    <name type="scientific">Mya arenaria</name>
    <name type="common">Soft-shell clam</name>
    <dbReference type="NCBI Taxonomy" id="6604"/>
    <lineage>
        <taxon>Eukaryota</taxon>
        <taxon>Metazoa</taxon>
        <taxon>Spiralia</taxon>
        <taxon>Lophotrochozoa</taxon>
        <taxon>Mollusca</taxon>
        <taxon>Bivalvia</taxon>
        <taxon>Autobranchia</taxon>
        <taxon>Heteroconchia</taxon>
        <taxon>Euheterodonta</taxon>
        <taxon>Imparidentia</taxon>
        <taxon>Neoheterodontei</taxon>
        <taxon>Myida</taxon>
        <taxon>Myoidea</taxon>
        <taxon>Myidae</taxon>
        <taxon>Mya</taxon>
    </lineage>
</organism>
<name>A0ABY7DN52_MYAAR</name>
<reference evidence="3" key="1">
    <citation type="submission" date="2022-11" db="EMBL/GenBank/DDBJ databases">
        <title>Centuries of genome instability and evolution in soft-shell clam transmissible cancer (bioRxiv).</title>
        <authorList>
            <person name="Hart S.F.M."/>
            <person name="Yonemitsu M.A."/>
            <person name="Giersch R.M."/>
            <person name="Beal B.F."/>
            <person name="Arriagada G."/>
            <person name="Davis B.W."/>
            <person name="Ostrander E.A."/>
            <person name="Goff S.P."/>
            <person name="Metzger M.J."/>
        </authorList>
    </citation>
    <scope>NUCLEOTIDE SEQUENCE</scope>
    <source>
        <strain evidence="3">MELC-2E11</strain>
        <tissue evidence="3">Siphon/mantle</tissue>
    </source>
</reference>
<evidence type="ECO:0000256" key="1">
    <source>
        <dbReference type="SAM" id="MobiDB-lite"/>
    </source>
</evidence>
<sequence>MADPSAAKLELLFAHLSINNVQHVKPLVLDAIDEYQTIRSNLTYEERKKVNFIKSLLGHVERGEWEEARANLQNAQNAYQEYLENFARGIKKEPGGSDSYAFIHGKSSKITDKMAQPEPEMPTSTSEGKVDDEADVNRPSKIADSYTRLYECEWHIAMDSLKRLAVIEETAIECLLYILMEAYRLCLDEAKLQVLEFENAALNIITNGKFTYTERNQLSKTRNVKHMIQYRKEVADLGIKRIQDQFLVKTLPVIHRRYGIKSENALDAYSKECIAVTWRMAIQDPPIYIDSRVKDEVIHPNRYKVYRNSGEKIRYLVWPVLWLYKGGLVLARGVAQGEGQ</sequence>
<accession>A0ABY7DN52</accession>
<evidence type="ECO:0000313" key="4">
    <source>
        <dbReference type="Proteomes" id="UP001164746"/>
    </source>
</evidence>
<feature type="region of interest" description="Disordered" evidence="1">
    <location>
        <begin position="113"/>
        <end position="133"/>
    </location>
</feature>
<dbReference type="EMBL" id="CP111014">
    <property type="protein sequence ID" value="WAQ97969.1"/>
    <property type="molecule type" value="Genomic_DNA"/>
</dbReference>
<gene>
    <name evidence="3" type="ORF">MAR_022342</name>
</gene>
<keyword evidence="4" id="KW-1185">Reference proteome</keyword>
<dbReference type="Proteomes" id="UP001164746">
    <property type="component" value="Chromosome 3"/>
</dbReference>
<protein>
    <recommendedName>
        <fullName evidence="2">Mitochondria-eating protein C-terminal domain-containing protein</fullName>
    </recommendedName>
</protein>